<feature type="domain" description="DUF6824" evidence="2">
    <location>
        <begin position="19"/>
        <end position="103"/>
    </location>
</feature>
<dbReference type="EMBL" id="HBGY01003728">
    <property type="protein sequence ID" value="CAD9559916.1"/>
    <property type="molecule type" value="Transcribed_RNA"/>
</dbReference>
<reference evidence="3" key="1">
    <citation type="submission" date="2021-01" db="EMBL/GenBank/DDBJ databases">
        <authorList>
            <person name="Corre E."/>
            <person name="Pelletier E."/>
            <person name="Niang G."/>
            <person name="Scheremetjew M."/>
            <person name="Finn R."/>
            <person name="Kale V."/>
            <person name="Holt S."/>
            <person name="Cochrane G."/>
            <person name="Meng A."/>
            <person name="Brown T."/>
            <person name="Cohen L."/>
        </authorList>
    </citation>
    <scope>NUCLEOTIDE SEQUENCE</scope>
    <source>
        <strain evidence="3">B650</strain>
    </source>
</reference>
<sequence length="380" mass="42288">MSANKEGPTYTTTTPGPHDVLCGRGGRINSHEGNVKFREIIATRKADYLSPATRKLQKAVIAQEVVDVIRNKGGRFLKEKSSGVWEEVTDEKAKKKCGQALREDAPVFREETDHQVQAAPDAAIVVGMNPEYHQGHYAEMAAPSMPNPRQQRWRQQLGYSNSSKNCAGYAQDSFDYKLSEMIAGNPQGLTNFNAGNGQPSLQRSISAITSNDYVDDPNEYSMEDSFAQDSFANWSMNFGDRPPRPNNGHTMPSYAINGRLRSYTGDSMSNRRRSQTTDSDSQMYSSMRQRSFTADTGNSYGSTRQRSTSNMTMDDITITSGRTRASSWLRSFQSVENWENMSVMSKISCISVDMDALDLADGDMNNTHSKSQSSILAYEL</sequence>
<gene>
    <name evidence="3" type="ORF">LDAN0321_LOCUS2302</name>
</gene>
<feature type="region of interest" description="Disordered" evidence="1">
    <location>
        <begin position="1"/>
        <end position="27"/>
    </location>
</feature>
<dbReference type="InterPro" id="IPR049227">
    <property type="entry name" value="DUF6824"/>
</dbReference>
<protein>
    <recommendedName>
        <fullName evidence="2">DUF6824 domain-containing protein</fullName>
    </recommendedName>
</protein>
<dbReference type="Pfam" id="PF20710">
    <property type="entry name" value="DUF6824"/>
    <property type="match status" value="1"/>
</dbReference>
<feature type="compositionally biased region" description="Low complexity" evidence="1">
    <location>
        <begin position="7"/>
        <end position="17"/>
    </location>
</feature>
<evidence type="ECO:0000313" key="3">
    <source>
        <dbReference type="EMBL" id="CAD9559916.1"/>
    </source>
</evidence>
<dbReference type="AlphaFoldDB" id="A0A7S2NTP9"/>
<organism evidence="3">
    <name type="scientific">Leptocylindrus danicus</name>
    <dbReference type="NCBI Taxonomy" id="163516"/>
    <lineage>
        <taxon>Eukaryota</taxon>
        <taxon>Sar</taxon>
        <taxon>Stramenopiles</taxon>
        <taxon>Ochrophyta</taxon>
        <taxon>Bacillariophyta</taxon>
        <taxon>Coscinodiscophyceae</taxon>
        <taxon>Chaetocerotophycidae</taxon>
        <taxon>Leptocylindrales</taxon>
        <taxon>Leptocylindraceae</taxon>
        <taxon>Leptocylindrus</taxon>
    </lineage>
</organism>
<feature type="compositionally biased region" description="Polar residues" evidence="1">
    <location>
        <begin position="276"/>
        <end position="314"/>
    </location>
</feature>
<name>A0A7S2NTP9_9STRA</name>
<feature type="region of interest" description="Disordered" evidence="1">
    <location>
        <begin position="260"/>
        <end position="314"/>
    </location>
</feature>
<accession>A0A7S2NTP9</accession>
<evidence type="ECO:0000256" key="1">
    <source>
        <dbReference type="SAM" id="MobiDB-lite"/>
    </source>
</evidence>
<proteinExistence type="predicted"/>
<evidence type="ECO:0000259" key="2">
    <source>
        <dbReference type="Pfam" id="PF20710"/>
    </source>
</evidence>